<organism evidence="2 3">
    <name type="scientific">Arthrobotrys flagrans</name>
    <name type="common">Nematode-trapping fungus</name>
    <name type="synonym">Trichothecium flagrans</name>
    <dbReference type="NCBI Taxonomy" id="97331"/>
    <lineage>
        <taxon>Eukaryota</taxon>
        <taxon>Fungi</taxon>
        <taxon>Dikarya</taxon>
        <taxon>Ascomycota</taxon>
        <taxon>Pezizomycotina</taxon>
        <taxon>Orbiliomycetes</taxon>
        <taxon>Orbiliales</taxon>
        <taxon>Orbiliaceae</taxon>
        <taxon>Arthrobotrys</taxon>
    </lineage>
</organism>
<feature type="region of interest" description="Disordered" evidence="1">
    <location>
        <begin position="113"/>
        <end position="139"/>
    </location>
</feature>
<proteinExistence type="predicted"/>
<sequence>MADKPAKARIRDNQRRSRANKKEYVASLEQKLAEYNARGIQATIEMQTAARAVALENERLRKLLDEVGVPLERVNSYLQSFSVSPEPQNRKQKLKPPLCGNGLGATGSCVGPCGGSRKPTDERVLPPPPPHIPEPRMPEPEVLEVRPGETFETGRSLCSEFGGDPTLGTPCEAAASIILQMKCHEDRNALYTKFGCKKVKAFAEATRTQSHMRKDVWKIRKPYSLDGAVDIHKLQRKYCTVPPAGR</sequence>
<dbReference type="STRING" id="97331.A0A436ZMR0"/>
<dbReference type="OrthoDB" id="4505928at2759"/>
<dbReference type="RefSeq" id="XP_067485718.1">
    <property type="nucleotide sequence ID" value="XM_067637762.1"/>
</dbReference>
<comment type="caution">
    <text evidence="2">The sequence shown here is derived from an EMBL/GenBank/DDBJ whole genome shotgun (WGS) entry which is preliminary data.</text>
</comment>
<dbReference type="CDD" id="cd14688">
    <property type="entry name" value="bZIP_YAP"/>
    <property type="match status" value="1"/>
</dbReference>
<feature type="region of interest" description="Disordered" evidence="1">
    <location>
        <begin position="1"/>
        <end position="22"/>
    </location>
</feature>
<dbReference type="VEuPathDB" id="FungiDB:DFL_008079"/>
<dbReference type="Proteomes" id="UP000283090">
    <property type="component" value="Unassembled WGS sequence"/>
</dbReference>
<dbReference type="EMBL" id="SAEB01000012">
    <property type="protein sequence ID" value="RVD80174.1"/>
    <property type="molecule type" value="Genomic_DNA"/>
</dbReference>
<name>A0A436ZMR0_ARTFL</name>
<evidence type="ECO:0000313" key="3">
    <source>
        <dbReference type="Proteomes" id="UP000283090"/>
    </source>
</evidence>
<keyword evidence="3" id="KW-1185">Reference proteome</keyword>
<dbReference type="PANTHER" id="PTHR42070">
    <property type="entry name" value="FILAMENT ASSOCIATED PROTEIN, PUTATIVE (AFU_ORTHOLOGUE AFUA_8G06630)-RELATED"/>
    <property type="match status" value="1"/>
</dbReference>
<accession>A0A436ZMR0</accession>
<protein>
    <recommendedName>
        <fullName evidence="4">BZIP domain-containing protein</fullName>
    </recommendedName>
</protein>
<dbReference type="PANTHER" id="PTHR42070:SF1">
    <property type="entry name" value="FILAMENT ASSOCIATED PROTEIN, PUTATIVE (AFU_ORTHOLOGUE AFUA_8G06630)-RELATED"/>
    <property type="match status" value="1"/>
</dbReference>
<evidence type="ECO:0008006" key="4">
    <source>
        <dbReference type="Google" id="ProtNLM"/>
    </source>
</evidence>
<evidence type="ECO:0000313" key="2">
    <source>
        <dbReference type="EMBL" id="RVD80174.1"/>
    </source>
</evidence>
<dbReference type="AlphaFoldDB" id="A0A436ZMR0"/>
<reference evidence="2 3" key="1">
    <citation type="submission" date="2019-01" db="EMBL/GenBank/DDBJ databases">
        <title>Intercellular communication is required for trap formation in the nematode-trapping fungus Duddingtonia flagrans.</title>
        <authorList>
            <person name="Youssar L."/>
            <person name="Wernet V."/>
            <person name="Hensel N."/>
            <person name="Hildebrandt H.-G."/>
            <person name="Fischer R."/>
        </authorList>
    </citation>
    <scope>NUCLEOTIDE SEQUENCE [LARGE SCALE GENOMIC DNA]</scope>
    <source>
        <strain evidence="2 3">CBS H-5679</strain>
    </source>
</reference>
<dbReference type="GeneID" id="93590390"/>
<gene>
    <name evidence="2" type="ORF">DFL_008079</name>
</gene>
<evidence type="ECO:0000256" key="1">
    <source>
        <dbReference type="SAM" id="MobiDB-lite"/>
    </source>
</evidence>